<feature type="transmembrane region" description="Helical" evidence="10">
    <location>
        <begin position="855"/>
        <end position="875"/>
    </location>
</feature>
<keyword evidence="3" id="KW-0813">Transport</keyword>
<dbReference type="PROSITE" id="PS50893">
    <property type="entry name" value="ABC_TRANSPORTER_2"/>
    <property type="match status" value="2"/>
</dbReference>
<keyword evidence="7" id="KW-0067">ATP-binding</keyword>
<dbReference type="GO" id="GO:0005319">
    <property type="term" value="F:lipid transporter activity"/>
    <property type="evidence" value="ECO:0007669"/>
    <property type="project" value="TreeGrafter"/>
</dbReference>
<keyword evidence="8 10" id="KW-1133">Transmembrane helix</keyword>
<reference evidence="12 13" key="1">
    <citation type="journal article" date="2019" name="New Phytol.">
        <title>Comparative genomics reveals unique wood-decay strategies and fruiting body development in the Schizophyllaceae.</title>
        <authorList>
            <person name="Almasi E."/>
            <person name="Sahu N."/>
            <person name="Krizsan K."/>
            <person name="Balint B."/>
            <person name="Kovacs G.M."/>
            <person name="Kiss B."/>
            <person name="Cseklye J."/>
            <person name="Drula E."/>
            <person name="Henrissat B."/>
            <person name="Nagy I."/>
            <person name="Chovatia M."/>
            <person name="Adam C."/>
            <person name="LaButti K."/>
            <person name="Lipzen A."/>
            <person name="Riley R."/>
            <person name="Grigoriev I.V."/>
            <person name="Nagy L.G."/>
        </authorList>
    </citation>
    <scope>NUCLEOTIDE SEQUENCE [LARGE SCALE GENOMIC DNA]</scope>
    <source>
        <strain evidence="12 13">NL-1724</strain>
    </source>
</reference>
<dbReference type="Pfam" id="PF12698">
    <property type="entry name" value="ABC2_membrane_3"/>
    <property type="match status" value="1"/>
</dbReference>
<dbReference type="GO" id="GO:0140359">
    <property type="term" value="F:ABC-type transporter activity"/>
    <property type="evidence" value="ECO:0007669"/>
    <property type="project" value="InterPro"/>
</dbReference>
<name>A0A550D0A0_9AGAR</name>
<gene>
    <name evidence="12" type="ORF">BD626DRAFT_544800</name>
</gene>
<dbReference type="PANTHER" id="PTHR19229:SF36">
    <property type="entry name" value="ATP-BINDING CASSETTE SUB-FAMILY A MEMBER 2"/>
    <property type="match status" value="1"/>
</dbReference>
<keyword evidence="13" id="KW-1185">Reference proteome</keyword>
<proteinExistence type="inferred from homology"/>
<feature type="transmembrane region" description="Helical" evidence="10">
    <location>
        <begin position="185"/>
        <end position="207"/>
    </location>
</feature>
<evidence type="ECO:0000313" key="12">
    <source>
        <dbReference type="EMBL" id="TRM70462.1"/>
    </source>
</evidence>
<dbReference type="PANTHER" id="PTHR19229">
    <property type="entry name" value="ATP-BINDING CASSETTE TRANSPORTER SUBFAMILY A ABCA"/>
    <property type="match status" value="1"/>
</dbReference>
<dbReference type="InterPro" id="IPR026082">
    <property type="entry name" value="ABCA"/>
</dbReference>
<dbReference type="InterPro" id="IPR017871">
    <property type="entry name" value="ABC_transporter-like_CS"/>
</dbReference>
<feature type="domain" description="ABC transporter" evidence="11">
    <location>
        <begin position="1100"/>
        <end position="1325"/>
    </location>
</feature>
<keyword evidence="9 10" id="KW-0472">Membrane</keyword>
<feature type="transmembrane region" description="Helical" evidence="10">
    <location>
        <begin position="895"/>
        <end position="920"/>
    </location>
</feature>
<evidence type="ECO:0000256" key="6">
    <source>
        <dbReference type="ARBA" id="ARBA00022741"/>
    </source>
</evidence>
<evidence type="ECO:0000256" key="10">
    <source>
        <dbReference type="SAM" id="Phobius"/>
    </source>
</evidence>
<dbReference type="GO" id="GO:0016887">
    <property type="term" value="F:ATP hydrolysis activity"/>
    <property type="evidence" value="ECO:0007669"/>
    <property type="project" value="InterPro"/>
</dbReference>
<accession>A0A550D0A0</accession>
<dbReference type="InterPro" id="IPR027417">
    <property type="entry name" value="P-loop_NTPase"/>
</dbReference>
<dbReference type="OrthoDB" id="8061355at2759"/>
<organism evidence="12 13">
    <name type="scientific">Schizophyllum amplum</name>
    <dbReference type="NCBI Taxonomy" id="97359"/>
    <lineage>
        <taxon>Eukaryota</taxon>
        <taxon>Fungi</taxon>
        <taxon>Dikarya</taxon>
        <taxon>Basidiomycota</taxon>
        <taxon>Agaricomycotina</taxon>
        <taxon>Agaricomycetes</taxon>
        <taxon>Agaricomycetidae</taxon>
        <taxon>Agaricales</taxon>
        <taxon>Schizophyllaceae</taxon>
        <taxon>Schizophyllum</taxon>
    </lineage>
</organism>
<dbReference type="CDD" id="cd03263">
    <property type="entry name" value="ABC_subfamily_A"/>
    <property type="match status" value="2"/>
</dbReference>
<feature type="transmembrane region" description="Helical" evidence="10">
    <location>
        <begin position="700"/>
        <end position="718"/>
    </location>
</feature>
<dbReference type="Pfam" id="PF00005">
    <property type="entry name" value="ABC_tran"/>
    <property type="match status" value="2"/>
</dbReference>
<feature type="transmembrane region" description="Helical" evidence="10">
    <location>
        <begin position="147"/>
        <end position="173"/>
    </location>
</feature>
<evidence type="ECO:0000313" key="13">
    <source>
        <dbReference type="Proteomes" id="UP000320762"/>
    </source>
</evidence>
<dbReference type="GO" id="GO:0016020">
    <property type="term" value="C:membrane"/>
    <property type="evidence" value="ECO:0007669"/>
    <property type="project" value="UniProtKB-SubCell"/>
</dbReference>
<keyword evidence="12" id="KW-0378">Hydrolase</keyword>
<dbReference type="SUPFAM" id="SSF52540">
    <property type="entry name" value="P-loop containing nucleoside triphosphate hydrolases"/>
    <property type="match status" value="2"/>
</dbReference>
<feature type="transmembrane region" description="Helical" evidence="10">
    <location>
        <begin position="932"/>
        <end position="955"/>
    </location>
</feature>
<evidence type="ECO:0000256" key="7">
    <source>
        <dbReference type="ARBA" id="ARBA00022840"/>
    </source>
</evidence>
<feature type="transmembrane region" description="Helical" evidence="10">
    <location>
        <begin position="281"/>
        <end position="300"/>
    </location>
</feature>
<keyword evidence="6" id="KW-0547">Nucleotide-binding</keyword>
<evidence type="ECO:0000256" key="2">
    <source>
        <dbReference type="ARBA" id="ARBA00008869"/>
    </source>
</evidence>
<dbReference type="InterPro" id="IPR013525">
    <property type="entry name" value="ABC2_TM"/>
</dbReference>
<evidence type="ECO:0000259" key="11">
    <source>
        <dbReference type="PROSITE" id="PS50893"/>
    </source>
</evidence>
<dbReference type="Gene3D" id="3.40.50.300">
    <property type="entry name" value="P-loop containing nucleotide triphosphate hydrolases"/>
    <property type="match status" value="2"/>
</dbReference>
<evidence type="ECO:0000256" key="3">
    <source>
        <dbReference type="ARBA" id="ARBA00022448"/>
    </source>
</evidence>
<sequence length="1417" mass="154297">MKSAVLARMHFARLAKLRWAWEELISEAAHSTVSTVHHEGSILAAVHHPLLEECRRSVEASAANGTASVVNYTLRADGGLYHIDVINHASDYEQRLMPLQWAIDQAVIALTTDVEVPAPMEWPFSQESNEDQDRDLRLSYVRGIRNLLSIAFSWHTSLSLLYFPAWTIVSIVWSYRIFTASNPGLIFVVHILFGLSLASFSLFVAAPFARSPQLAAVVSTFASIVLAIIALVYKQATTASATIFSLVFPPAFYMFAIRAICGWENHERATDVLKGDPDNDLILLPLIIVAIINVFLWSWLATVFEALVYNAHDHDSSIWFQRRRPQDGTPLPEGVAISIRNLGKTFNTDLFRRARGSVTAIADLSMDVPKNGITVLLGSNGAGKSTALAVLAGLTGRTRGTVTFEGGHARPPWGTLGIVPQKNVLFPELSCYQTVRVWRAIKWAGDSGNKGGKSDGGKYDEIEQLLHDCDLGAKVHANADTLSGGQKRKLQLAAGLIGGSKVVLVDEYCTSGVDPLSRRAIWRTLTALREERTIVYTTHFLDEADLLADEIAILAAPGKLVANGPPVALKQQLGEGYAIHTTFDIDATHHGEGKAAIADDGGWDEVTPEATLTRSQRYSAYRLHTKDITLVELVVRMLDERREALHVASYDIHATSIEEIFLDLMTREQEGEPRSCRAVSPLRQAVTIFRKRLLIARRSWLTPALAILVAILASIIPLETCVRSFDRHLSQSLYLANSPVVYSPMARLLTFPSDVASALPRGPSLTIEGVADNETFMDTIRNEYKTMALGGVSVDLDSYEALFAWEASPPGKTGLELLNEVSNILYQRAVNATGEGNAGAIISASYSALPSVPPVGAFFGVAMAVYPAFLAIYVAEERRSLVQAMQFSNGLSNPVGLWLGHVAFDAMLSLVASAVIALVFSFASTQFEGEGLFVLVMFLYGLAATLFSYCISLMVASPLAAFAVSAGYQVIMFVLYLAGYLLTLTYAKTSESDHIVTIIHFTLSLLSPVANVARAGFVSVNLFSLLCSGGTLESVTTSSMGNITHYGGPIAYLFGYNFVLFAILVWVDSGSVWRRSSDMLKRSKGGSPSDSEVTSDDVLLRVENISKTFGKQKAVDSVSLDVPQSSVLALLGANGGGKTTTLNVIRGDIVPDEGDAFVKGVSIVRNPSGARLNLGVCPQFTAIDTQLTVRDHLLVYARLKGLSSGAEINENVDTLLQATRLDIYADRLASKLSGGNQRKLSLAIALMGNPAVILIDEFSTGVDAKMKRDMWQTLKGVSAGKPWYSMEEASALADYVTILAKRTLASGTIESLSARYACYEVHFTCRTREDAVKAQVLMAQIPGSRKADDVATRFEIPIGEAQNMSLADVLHTLSSSADFTEYTVEKTTLESVFLKVMRDNKVGEEDDSTRRRGFWCW</sequence>
<feature type="transmembrane region" description="Helical" evidence="10">
    <location>
        <begin position="961"/>
        <end position="983"/>
    </location>
</feature>
<evidence type="ECO:0000256" key="4">
    <source>
        <dbReference type="ARBA" id="ARBA00022692"/>
    </source>
</evidence>
<feature type="domain" description="ABC transporter" evidence="11">
    <location>
        <begin position="337"/>
        <end position="581"/>
    </location>
</feature>
<dbReference type="SMART" id="SM00382">
    <property type="entry name" value="AAA"/>
    <property type="match status" value="2"/>
</dbReference>
<keyword evidence="4 10" id="KW-0812">Transmembrane</keyword>
<dbReference type="STRING" id="97359.A0A550D0A0"/>
<evidence type="ECO:0000256" key="9">
    <source>
        <dbReference type="ARBA" id="ARBA00023136"/>
    </source>
</evidence>
<comment type="caution">
    <text evidence="12">The sequence shown here is derived from an EMBL/GenBank/DDBJ whole genome shotgun (WGS) entry which is preliminary data.</text>
</comment>
<evidence type="ECO:0000256" key="5">
    <source>
        <dbReference type="ARBA" id="ARBA00022737"/>
    </source>
</evidence>
<dbReference type="InterPro" id="IPR003593">
    <property type="entry name" value="AAA+_ATPase"/>
</dbReference>
<keyword evidence="5" id="KW-0677">Repeat</keyword>
<feature type="transmembrane region" description="Helical" evidence="10">
    <location>
        <begin position="1050"/>
        <end position="1073"/>
    </location>
</feature>
<dbReference type="EMBL" id="VDMD01000001">
    <property type="protein sequence ID" value="TRM70462.1"/>
    <property type="molecule type" value="Genomic_DNA"/>
</dbReference>
<dbReference type="GO" id="GO:0005524">
    <property type="term" value="F:ATP binding"/>
    <property type="evidence" value="ECO:0007669"/>
    <property type="project" value="UniProtKB-KW"/>
</dbReference>
<comment type="subcellular location">
    <subcellularLocation>
        <location evidence="1">Membrane</location>
        <topology evidence="1">Multi-pass membrane protein</topology>
    </subcellularLocation>
</comment>
<evidence type="ECO:0000256" key="8">
    <source>
        <dbReference type="ARBA" id="ARBA00022989"/>
    </source>
</evidence>
<dbReference type="PROSITE" id="PS00211">
    <property type="entry name" value="ABC_TRANSPORTER_1"/>
    <property type="match status" value="2"/>
</dbReference>
<dbReference type="Proteomes" id="UP000320762">
    <property type="component" value="Unassembled WGS sequence"/>
</dbReference>
<feature type="transmembrane region" description="Helical" evidence="10">
    <location>
        <begin position="214"/>
        <end position="233"/>
    </location>
</feature>
<evidence type="ECO:0000256" key="1">
    <source>
        <dbReference type="ARBA" id="ARBA00004141"/>
    </source>
</evidence>
<dbReference type="InterPro" id="IPR003439">
    <property type="entry name" value="ABC_transporter-like_ATP-bd"/>
</dbReference>
<feature type="transmembrane region" description="Helical" evidence="10">
    <location>
        <begin position="239"/>
        <end position="260"/>
    </location>
</feature>
<comment type="similarity">
    <text evidence="2">Belongs to the ABC transporter superfamily. ABCA family.</text>
</comment>
<protein>
    <submittedName>
        <fullName evidence="12">P-loop containing nucleoside triphosphate hydrolase protein</fullName>
    </submittedName>
</protein>